<organism evidence="1 2">
    <name type="scientific">Actinomadura graeca</name>
    <dbReference type="NCBI Taxonomy" id="2750812"/>
    <lineage>
        <taxon>Bacteria</taxon>
        <taxon>Bacillati</taxon>
        <taxon>Actinomycetota</taxon>
        <taxon>Actinomycetes</taxon>
        <taxon>Streptosporangiales</taxon>
        <taxon>Thermomonosporaceae</taxon>
        <taxon>Actinomadura</taxon>
    </lineage>
</organism>
<evidence type="ECO:0000313" key="1">
    <source>
        <dbReference type="EMBL" id="QXJ23286.1"/>
    </source>
</evidence>
<gene>
    <name evidence="1" type="ORF">AGRA3207_004423</name>
</gene>
<dbReference type="Proteomes" id="UP001049518">
    <property type="component" value="Chromosome"/>
</dbReference>
<reference evidence="1" key="1">
    <citation type="submission" date="2020-07" db="EMBL/GenBank/DDBJ databases">
        <authorList>
            <person name="Tarantini F.S."/>
            <person name="Hong K.W."/>
            <person name="Chan K.G."/>
        </authorList>
    </citation>
    <scope>NUCLEOTIDE SEQUENCE</scope>
    <source>
        <strain evidence="1">32-07</strain>
    </source>
</reference>
<dbReference type="RefSeq" id="WP_231328969.1">
    <property type="nucleotide sequence ID" value="NZ_CP059572.1"/>
</dbReference>
<keyword evidence="2" id="KW-1185">Reference proteome</keyword>
<evidence type="ECO:0000313" key="2">
    <source>
        <dbReference type="Proteomes" id="UP001049518"/>
    </source>
</evidence>
<dbReference type="EMBL" id="CP059572">
    <property type="protein sequence ID" value="QXJ23286.1"/>
    <property type="molecule type" value="Genomic_DNA"/>
</dbReference>
<accession>A0ABX8QWR4</accession>
<sequence>MEYTAIVAGAPGTEPDGVADGGYKVNLVVGGVHRGGDRLLRVTGMVDYNGAPAVLSPWGWCGGG</sequence>
<name>A0ABX8QWR4_9ACTN</name>
<proteinExistence type="predicted"/>
<protein>
    <submittedName>
        <fullName evidence="1">Uncharacterized protein</fullName>
    </submittedName>
</protein>